<dbReference type="Gene3D" id="3.30.420.40">
    <property type="match status" value="1"/>
</dbReference>
<sequence length="296" mass="33334">MKLGLSVDSEWIWGVLIDNDGQPRYRNQLKTPLSAQQTAEVITSVALSMQRMFGPLTLVGINLMPDCWQGALSNAKEVLTDWLTTHLSVPCQLFNPAVIALAQIPNLPQGNVLSAVLDDGCELYVTDQLCRREPYRHVLDLGWAHKPLKGYQSLIDGLTPLCNCGSDECIRQYLSRKGIERQYHQLSLQHRTARDIVFGVDDNHAWSTRIYRIWVDQLARSLSDAVFRFQPKLLVLSGSLILHPDLALTLKSTLSRYCQFDALPEILCLHNDEYRFAEGAVSMYTVNCAQPSTFTA</sequence>
<dbReference type="AlphaFoldDB" id="A0A151KRS3"/>
<reference evidence="2" key="1">
    <citation type="submission" date="2015-12" db="EMBL/GenBank/DDBJ databases">
        <authorList>
            <person name="Shamseldin A."/>
            <person name="Moawad H."/>
            <person name="Abd El-Rahim W.M."/>
            <person name="Sadowsky M.J."/>
        </authorList>
    </citation>
    <scope>NUCLEOTIDE SEQUENCE [LARGE SCALE GENOMIC DNA]</scope>
    <source>
        <strain evidence="2">2538-88</strain>
    </source>
</reference>
<name>A0A151KRS3_9VIBR</name>
<dbReference type="Pfam" id="PF00480">
    <property type="entry name" value="ROK"/>
    <property type="match status" value="1"/>
</dbReference>
<accession>A0A151KRS3</accession>
<dbReference type="EMBL" id="LOBR01000132">
    <property type="protein sequence ID" value="KYN79582.1"/>
    <property type="molecule type" value="Genomic_DNA"/>
</dbReference>
<proteinExistence type="predicted"/>
<evidence type="ECO:0000313" key="1">
    <source>
        <dbReference type="EMBL" id="KYN79582.1"/>
    </source>
</evidence>
<organism evidence="1 2">
    <name type="scientific">Vibrio cidicii</name>
    <dbReference type="NCBI Taxonomy" id="1763883"/>
    <lineage>
        <taxon>Bacteria</taxon>
        <taxon>Pseudomonadati</taxon>
        <taxon>Pseudomonadota</taxon>
        <taxon>Gammaproteobacteria</taxon>
        <taxon>Vibrionales</taxon>
        <taxon>Vibrionaceae</taxon>
        <taxon>Vibrio</taxon>
    </lineage>
</organism>
<dbReference type="RefSeq" id="WP_061898451.1">
    <property type="nucleotide sequence ID" value="NZ_LOBR01000132.1"/>
</dbReference>
<dbReference type="InterPro" id="IPR043129">
    <property type="entry name" value="ATPase_NBD"/>
</dbReference>
<gene>
    <name evidence="1" type="ORF">ATY37_01555</name>
</gene>
<dbReference type="InterPro" id="IPR000600">
    <property type="entry name" value="ROK"/>
</dbReference>
<comment type="caution">
    <text evidence="1">The sequence shown here is derived from an EMBL/GenBank/DDBJ whole genome shotgun (WGS) entry which is preliminary data.</text>
</comment>
<protein>
    <submittedName>
        <fullName evidence="1">ROK family transcriptional regulator</fullName>
    </submittedName>
</protein>
<dbReference type="SUPFAM" id="SSF53067">
    <property type="entry name" value="Actin-like ATPase domain"/>
    <property type="match status" value="1"/>
</dbReference>
<evidence type="ECO:0000313" key="2">
    <source>
        <dbReference type="Proteomes" id="UP000075346"/>
    </source>
</evidence>
<dbReference type="Proteomes" id="UP000075346">
    <property type="component" value="Unassembled WGS sequence"/>
</dbReference>